<evidence type="ECO:0000313" key="2">
    <source>
        <dbReference type="EMBL" id="EGG30603.1"/>
    </source>
</evidence>
<name>F3KZB6_9GAMM</name>
<accession>F3KZB6</accession>
<comment type="caution">
    <text evidence="2">The sequence shown here is derived from an EMBL/GenBank/DDBJ whole genome shotgun (WGS) entry which is preliminary data.</text>
</comment>
<dbReference type="Gene3D" id="2.50.20.10">
    <property type="entry name" value="Lipoprotein localisation LolA/LolB/LppX"/>
    <property type="match status" value="1"/>
</dbReference>
<dbReference type="InterPro" id="IPR033399">
    <property type="entry name" value="TP_0789-like"/>
</dbReference>
<dbReference type="RefSeq" id="WP_009574756.1">
    <property type="nucleotide sequence ID" value="NZ_AEIG01000011.1"/>
</dbReference>
<protein>
    <submittedName>
        <fullName evidence="2">Outer membrane lipoprotein-sorting protein</fullName>
    </submittedName>
</protein>
<reference evidence="2 3" key="1">
    <citation type="journal article" date="2011" name="J. Bacteriol.">
        <title>Genome sequence of strain IMCC3088, a proteorhodopsin-containing marine bacterium belonging to the OM60/NOR5 clade.</title>
        <authorList>
            <person name="Jang Y."/>
            <person name="Oh H.M."/>
            <person name="Kang I."/>
            <person name="Lee K."/>
            <person name="Yang S.J."/>
            <person name="Cho J.C."/>
        </authorList>
    </citation>
    <scope>NUCLEOTIDE SEQUENCE [LARGE SCALE GENOMIC DNA]</scope>
    <source>
        <strain evidence="2 3">IMCC3088</strain>
    </source>
</reference>
<dbReference type="OrthoDB" id="9803781at2"/>
<keyword evidence="3" id="KW-1185">Reference proteome</keyword>
<organism evidence="2 3">
    <name type="scientific">Aequoribacter fuscus</name>
    <dbReference type="NCBI Taxonomy" id="2518989"/>
    <lineage>
        <taxon>Bacteria</taxon>
        <taxon>Pseudomonadati</taxon>
        <taxon>Pseudomonadota</taxon>
        <taxon>Gammaproteobacteria</taxon>
        <taxon>Cellvibrionales</taxon>
        <taxon>Halieaceae</taxon>
        <taxon>Aequoribacter</taxon>
    </lineage>
</organism>
<evidence type="ECO:0000259" key="1">
    <source>
        <dbReference type="Pfam" id="PF17131"/>
    </source>
</evidence>
<gene>
    <name evidence="2" type="ORF">IMCC3088_227</name>
</gene>
<feature type="domain" description="Uncharacterized protein TP-0789" evidence="1">
    <location>
        <begin position="66"/>
        <end position="245"/>
    </location>
</feature>
<dbReference type="Proteomes" id="UP000005615">
    <property type="component" value="Unassembled WGS sequence"/>
</dbReference>
<dbReference type="eggNOG" id="COG2834">
    <property type="taxonomic scope" value="Bacteria"/>
</dbReference>
<dbReference type="STRING" id="2518989.IMCC3088_227"/>
<dbReference type="AlphaFoldDB" id="F3KZB6"/>
<dbReference type="EMBL" id="AEIG01000011">
    <property type="protein sequence ID" value="EGG30603.1"/>
    <property type="molecule type" value="Genomic_DNA"/>
</dbReference>
<keyword evidence="2" id="KW-0449">Lipoprotein</keyword>
<evidence type="ECO:0000313" key="3">
    <source>
        <dbReference type="Proteomes" id="UP000005615"/>
    </source>
</evidence>
<sequence>MRIAPVLLLLTLASQSFAGDSPSATDIIKSAMDVWRGESSDGEMTMTIHRPDWERSMTIHSRTKGLDKSFLIVKAPKKDAGNATLLLDDDMWSYSPRIKRVIKIPSSMMAQSWMGSDLSNRDITKDTDVIDEYDHTLMGTREENGHTIYQIRSIPHEDAPVVWGQEIYRIRDDFLMLEQEFWDQDNQLVKTIRTLEHQIINGRPVGTRMRVQDQNKPNEWTELTINSIEFDVEIDDNIFTVGQLRSAR</sequence>
<proteinExistence type="predicted"/>
<dbReference type="Pfam" id="PF17131">
    <property type="entry name" value="LolA_like"/>
    <property type="match status" value="1"/>
</dbReference>
<dbReference type="CDD" id="cd16329">
    <property type="entry name" value="LolA_like"/>
    <property type="match status" value="1"/>
</dbReference>